<organism evidence="1 2">
    <name type="scientific">Trichinella nativa</name>
    <dbReference type="NCBI Taxonomy" id="6335"/>
    <lineage>
        <taxon>Eukaryota</taxon>
        <taxon>Metazoa</taxon>
        <taxon>Ecdysozoa</taxon>
        <taxon>Nematoda</taxon>
        <taxon>Enoplea</taxon>
        <taxon>Dorylaimia</taxon>
        <taxon>Trichinellida</taxon>
        <taxon>Trichinellidae</taxon>
        <taxon>Trichinella</taxon>
    </lineage>
</organism>
<name>A0A0V1LRN2_9BILA</name>
<evidence type="ECO:0000313" key="2">
    <source>
        <dbReference type="Proteomes" id="UP000054721"/>
    </source>
</evidence>
<proteinExistence type="predicted"/>
<reference evidence="1 2" key="1">
    <citation type="submission" date="2015-05" db="EMBL/GenBank/DDBJ databases">
        <title>Evolution of Trichinella species and genotypes.</title>
        <authorList>
            <person name="Korhonen P.K."/>
            <person name="Edoardo P."/>
            <person name="Giuseppe L.R."/>
            <person name="Gasser R.B."/>
        </authorList>
    </citation>
    <scope>NUCLEOTIDE SEQUENCE [LARGE SCALE GENOMIC DNA]</scope>
    <source>
        <strain evidence="1">ISS10</strain>
    </source>
</reference>
<dbReference type="Proteomes" id="UP000054721">
    <property type="component" value="Unassembled WGS sequence"/>
</dbReference>
<dbReference type="EMBL" id="JYDW01000011">
    <property type="protein sequence ID" value="KRZ62147.1"/>
    <property type="molecule type" value="Genomic_DNA"/>
</dbReference>
<accession>A0A0V1LRN2</accession>
<keyword evidence="2" id="KW-1185">Reference proteome</keyword>
<evidence type="ECO:0000313" key="1">
    <source>
        <dbReference type="EMBL" id="KRZ62147.1"/>
    </source>
</evidence>
<dbReference type="AlphaFoldDB" id="A0A0V1LRN2"/>
<comment type="caution">
    <text evidence="1">The sequence shown here is derived from an EMBL/GenBank/DDBJ whole genome shotgun (WGS) entry which is preliminary data.</text>
</comment>
<gene>
    <name evidence="1" type="ORF">T02_13774</name>
</gene>
<dbReference type="OrthoDB" id="10484020at2759"/>
<protein>
    <submittedName>
        <fullName evidence="1">Uncharacterized protein</fullName>
    </submittedName>
</protein>
<sequence length="157" mass="17709">MKGTARFDKDSALLTPLPICSGEVMCLKERNGVTAYLWIESKNHVLMILVASKTQFRKGLVVVDTATCWCDSQMATLRSKSSSSTFLCNGHRYRHYDRLRTKQDSEGTESLREAVFGTKSRGISVSNQLQQQPRRFVQNYHDEVGQICIGSLSTWSP</sequence>